<feature type="compositionally biased region" description="Basic and acidic residues" evidence="1">
    <location>
        <begin position="11"/>
        <end position="20"/>
    </location>
</feature>
<dbReference type="Proteomes" id="UP000297910">
    <property type="component" value="Unassembled WGS sequence"/>
</dbReference>
<evidence type="ECO:0000313" key="3">
    <source>
        <dbReference type="Proteomes" id="UP000297910"/>
    </source>
</evidence>
<evidence type="ECO:0000256" key="1">
    <source>
        <dbReference type="SAM" id="MobiDB-lite"/>
    </source>
</evidence>
<protein>
    <submittedName>
        <fullName evidence="2">Uncharacterized protein</fullName>
    </submittedName>
</protein>
<feature type="compositionally biased region" description="Polar residues" evidence="1">
    <location>
        <begin position="48"/>
        <end position="69"/>
    </location>
</feature>
<gene>
    <name evidence="2" type="ORF">BPAE_0028g00540</name>
</gene>
<feature type="compositionally biased region" description="Polar residues" evidence="1">
    <location>
        <begin position="1"/>
        <end position="10"/>
    </location>
</feature>
<reference evidence="2 3" key="1">
    <citation type="submission" date="2017-12" db="EMBL/GenBank/DDBJ databases">
        <title>Comparative genomics of Botrytis spp.</title>
        <authorList>
            <person name="Valero-Jimenez C.A."/>
            <person name="Tapia P."/>
            <person name="Veloso J."/>
            <person name="Silva-Moreno E."/>
            <person name="Staats M."/>
            <person name="Valdes J.H."/>
            <person name="Van Kan J.A.L."/>
        </authorList>
    </citation>
    <scope>NUCLEOTIDE SEQUENCE [LARGE SCALE GENOMIC DNA]</scope>
    <source>
        <strain evidence="2 3">Bp0003</strain>
    </source>
</reference>
<dbReference type="EMBL" id="PQXI01000028">
    <property type="protein sequence ID" value="TGO28405.1"/>
    <property type="molecule type" value="Genomic_DNA"/>
</dbReference>
<comment type="caution">
    <text evidence="2">The sequence shown here is derived from an EMBL/GenBank/DDBJ whole genome shotgun (WGS) entry which is preliminary data.</text>
</comment>
<feature type="region of interest" description="Disordered" evidence="1">
    <location>
        <begin position="1"/>
        <end position="22"/>
    </location>
</feature>
<feature type="region of interest" description="Disordered" evidence="1">
    <location>
        <begin position="43"/>
        <end position="69"/>
    </location>
</feature>
<proteinExistence type="predicted"/>
<organism evidence="2 3">
    <name type="scientific">Botrytis paeoniae</name>
    <dbReference type="NCBI Taxonomy" id="278948"/>
    <lineage>
        <taxon>Eukaryota</taxon>
        <taxon>Fungi</taxon>
        <taxon>Dikarya</taxon>
        <taxon>Ascomycota</taxon>
        <taxon>Pezizomycotina</taxon>
        <taxon>Leotiomycetes</taxon>
        <taxon>Helotiales</taxon>
        <taxon>Sclerotiniaceae</taxon>
        <taxon>Botrytis</taxon>
    </lineage>
</organism>
<evidence type="ECO:0000313" key="2">
    <source>
        <dbReference type="EMBL" id="TGO28405.1"/>
    </source>
</evidence>
<name>A0A4Z1FV56_9HELO</name>
<keyword evidence="3" id="KW-1185">Reference proteome</keyword>
<sequence length="69" mass="7857">MKGLRSTTVQRSDKLKDGMRKTKGNCTEMVTYRTTFLVALSKKHRDTQSQMPNVGPFNQSLRPSRLANN</sequence>
<accession>A0A4Z1FV56</accession>
<dbReference type="AlphaFoldDB" id="A0A4Z1FV56"/>